<keyword evidence="4" id="KW-1185">Reference proteome</keyword>
<feature type="compositionally biased region" description="Polar residues" evidence="1">
    <location>
        <begin position="178"/>
        <end position="187"/>
    </location>
</feature>
<evidence type="ECO:0000256" key="1">
    <source>
        <dbReference type="SAM" id="MobiDB-lite"/>
    </source>
</evidence>
<reference evidence="3" key="2">
    <citation type="submission" date="2020-11" db="EMBL/GenBank/DDBJ databases">
        <authorList>
            <person name="McCartney M.A."/>
            <person name="Auch B."/>
            <person name="Kono T."/>
            <person name="Mallez S."/>
            <person name="Becker A."/>
            <person name="Gohl D.M."/>
            <person name="Silverstein K.A.T."/>
            <person name="Koren S."/>
            <person name="Bechman K.B."/>
            <person name="Herman A."/>
            <person name="Abrahante J.E."/>
            <person name="Garbe J."/>
        </authorList>
    </citation>
    <scope>NUCLEOTIDE SEQUENCE</scope>
    <source>
        <strain evidence="3">Duluth1</strain>
        <tissue evidence="3">Whole animal</tissue>
    </source>
</reference>
<name>A0A9D4EBG0_DREPO</name>
<evidence type="ECO:0000313" key="3">
    <source>
        <dbReference type="EMBL" id="KAH3777459.1"/>
    </source>
</evidence>
<evidence type="ECO:0008006" key="5">
    <source>
        <dbReference type="Google" id="ProtNLM"/>
    </source>
</evidence>
<gene>
    <name evidence="3" type="ORF">DPMN_178906</name>
</gene>
<sequence>MNWMDAQNICTSKGNLWDPLPIDKIKQYVHWIAENEFVWLPKYPGGKLVELNDSVSLCLSAERLENLSFTWRFENCANSHGYVCADDPDKFAPHMISLNAVRLNTMFEVIVGTSTTRDFTKDTNQDTKTKSTTLTTSRKTKKSRSPTTVIPSTITSSLISPSTDTTNTTQEKTTEPTPSSIKYSTATNTSTSAMHNVTFGESSRGSDDTKDSTTVIWFVIGGIGIVGFIVGTIGTVYGCRREDCRRLSRQSLKRFRNGQTIISMDPGSNAVAGQPLSSVGVQPDLTHMYIHAINDEYEEIKSDRTIEVNLISQSVEDNSVYYEIDPDDIIEREVTPIYWSPKVRVTHQFDGSLELRSMSQEPSYAIGRIAASSAPVEKPCVVDKKTTECRSRKE</sequence>
<protein>
    <recommendedName>
        <fullName evidence="5">C-type lectin domain-containing protein</fullName>
    </recommendedName>
</protein>
<feature type="transmembrane region" description="Helical" evidence="2">
    <location>
        <begin position="215"/>
        <end position="239"/>
    </location>
</feature>
<feature type="region of interest" description="Disordered" evidence="1">
    <location>
        <begin position="118"/>
        <end position="187"/>
    </location>
</feature>
<feature type="compositionally biased region" description="Basic and acidic residues" evidence="1">
    <location>
        <begin position="118"/>
        <end position="129"/>
    </location>
</feature>
<organism evidence="3 4">
    <name type="scientific">Dreissena polymorpha</name>
    <name type="common">Zebra mussel</name>
    <name type="synonym">Mytilus polymorpha</name>
    <dbReference type="NCBI Taxonomy" id="45954"/>
    <lineage>
        <taxon>Eukaryota</taxon>
        <taxon>Metazoa</taxon>
        <taxon>Spiralia</taxon>
        <taxon>Lophotrochozoa</taxon>
        <taxon>Mollusca</taxon>
        <taxon>Bivalvia</taxon>
        <taxon>Autobranchia</taxon>
        <taxon>Heteroconchia</taxon>
        <taxon>Euheterodonta</taxon>
        <taxon>Imparidentia</taxon>
        <taxon>Neoheterodontei</taxon>
        <taxon>Myida</taxon>
        <taxon>Dreissenoidea</taxon>
        <taxon>Dreissenidae</taxon>
        <taxon>Dreissena</taxon>
    </lineage>
</organism>
<reference evidence="3" key="1">
    <citation type="journal article" date="2019" name="bioRxiv">
        <title>The Genome of the Zebra Mussel, Dreissena polymorpha: A Resource for Invasive Species Research.</title>
        <authorList>
            <person name="McCartney M.A."/>
            <person name="Auch B."/>
            <person name="Kono T."/>
            <person name="Mallez S."/>
            <person name="Zhang Y."/>
            <person name="Obille A."/>
            <person name="Becker A."/>
            <person name="Abrahante J.E."/>
            <person name="Garbe J."/>
            <person name="Badalamenti J.P."/>
            <person name="Herman A."/>
            <person name="Mangelson H."/>
            <person name="Liachko I."/>
            <person name="Sullivan S."/>
            <person name="Sone E.D."/>
            <person name="Koren S."/>
            <person name="Silverstein K.A.T."/>
            <person name="Beckman K.B."/>
            <person name="Gohl D.M."/>
        </authorList>
    </citation>
    <scope>NUCLEOTIDE SEQUENCE</scope>
    <source>
        <strain evidence="3">Duluth1</strain>
        <tissue evidence="3">Whole animal</tissue>
    </source>
</reference>
<keyword evidence="2" id="KW-1133">Transmembrane helix</keyword>
<keyword evidence="2" id="KW-0472">Membrane</keyword>
<comment type="caution">
    <text evidence="3">The sequence shown here is derived from an EMBL/GenBank/DDBJ whole genome shotgun (WGS) entry which is preliminary data.</text>
</comment>
<proteinExistence type="predicted"/>
<feature type="compositionally biased region" description="Low complexity" evidence="1">
    <location>
        <begin position="145"/>
        <end position="177"/>
    </location>
</feature>
<accession>A0A9D4EBG0</accession>
<evidence type="ECO:0000313" key="4">
    <source>
        <dbReference type="Proteomes" id="UP000828390"/>
    </source>
</evidence>
<dbReference type="EMBL" id="JAIWYP010000009">
    <property type="protein sequence ID" value="KAH3777459.1"/>
    <property type="molecule type" value="Genomic_DNA"/>
</dbReference>
<evidence type="ECO:0000256" key="2">
    <source>
        <dbReference type="SAM" id="Phobius"/>
    </source>
</evidence>
<keyword evidence="2" id="KW-0812">Transmembrane</keyword>
<dbReference type="Proteomes" id="UP000828390">
    <property type="component" value="Unassembled WGS sequence"/>
</dbReference>
<dbReference type="AlphaFoldDB" id="A0A9D4EBG0"/>